<name>X0WXM9_9ZZZZ</name>
<evidence type="ECO:0000256" key="1">
    <source>
        <dbReference type="ARBA" id="ARBA00004651"/>
    </source>
</evidence>
<feature type="non-terminal residue" evidence="7">
    <location>
        <position position="1"/>
    </location>
</feature>
<sequence>LVSIISIAIIILISNLIPFLIDFFIISRLYFKIQKTDEESLTFKQVLSNLIKYGTHLSVKTYLEKFNREFKTILIGTFQSSGIVTGYNIAVHYSDVSFEAIGSFNRPLTISFSSLSAKNKHHEIERIYKNLFQYAQFFILLITGILFFVVDIYLNLIFSEYSESFFIYSIVMKLLIIAMIFNVQGSFFYSLLRASDKVKYLIPIRLSSFLFQMVIFLLSLAIYGIIGAMIGIILGNLLNF</sequence>
<feature type="transmembrane region" description="Helical" evidence="6">
    <location>
        <begin position="166"/>
        <end position="192"/>
    </location>
</feature>
<keyword evidence="5 6" id="KW-0472">Membrane</keyword>
<comment type="caution">
    <text evidence="7">The sequence shown here is derived from an EMBL/GenBank/DDBJ whole genome shotgun (WGS) entry which is preliminary data.</text>
</comment>
<proteinExistence type="predicted"/>
<protein>
    <submittedName>
        <fullName evidence="7">Uncharacterized protein</fullName>
    </submittedName>
</protein>
<evidence type="ECO:0000256" key="3">
    <source>
        <dbReference type="ARBA" id="ARBA00022692"/>
    </source>
</evidence>
<dbReference type="PANTHER" id="PTHR30250:SF11">
    <property type="entry name" value="O-ANTIGEN TRANSPORTER-RELATED"/>
    <property type="match status" value="1"/>
</dbReference>
<keyword evidence="4 6" id="KW-1133">Transmembrane helix</keyword>
<evidence type="ECO:0000256" key="6">
    <source>
        <dbReference type="SAM" id="Phobius"/>
    </source>
</evidence>
<dbReference type="Pfam" id="PF13440">
    <property type="entry name" value="Polysacc_synt_3"/>
    <property type="match status" value="1"/>
</dbReference>
<feature type="transmembrane region" description="Helical" evidence="6">
    <location>
        <begin position="6"/>
        <end position="26"/>
    </location>
</feature>
<dbReference type="GO" id="GO:0005886">
    <property type="term" value="C:plasma membrane"/>
    <property type="evidence" value="ECO:0007669"/>
    <property type="project" value="UniProtKB-SubCell"/>
</dbReference>
<feature type="transmembrane region" description="Helical" evidence="6">
    <location>
        <begin position="213"/>
        <end position="238"/>
    </location>
</feature>
<reference evidence="7" key="1">
    <citation type="journal article" date="2014" name="Front. Microbiol.">
        <title>High frequency of phylogenetically diverse reductive dehalogenase-homologous genes in deep subseafloor sedimentary metagenomes.</title>
        <authorList>
            <person name="Kawai M."/>
            <person name="Futagami T."/>
            <person name="Toyoda A."/>
            <person name="Takaki Y."/>
            <person name="Nishi S."/>
            <person name="Hori S."/>
            <person name="Arai W."/>
            <person name="Tsubouchi T."/>
            <person name="Morono Y."/>
            <person name="Uchiyama I."/>
            <person name="Ito T."/>
            <person name="Fujiyama A."/>
            <person name="Inagaki F."/>
            <person name="Takami H."/>
        </authorList>
    </citation>
    <scope>NUCLEOTIDE SEQUENCE</scope>
    <source>
        <strain evidence="7">Expedition CK06-06</strain>
    </source>
</reference>
<dbReference type="PANTHER" id="PTHR30250">
    <property type="entry name" value="PST FAMILY PREDICTED COLANIC ACID TRANSPORTER"/>
    <property type="match status" value="1"/>
</dbReference>
<feature type="non-terminal residue" evidence="7">
    <location>
        <position position="240"/>
    </location>
</feature>
<evidence type="ECO:0000256" key="5">
    <source>
        <dbReference type="ARBA" id="ARBA00023136"/>
    </source>
</evidence>
<accession>X0WXM9</accession>
<keyword evidence="2" id="KW-1003">Cell membrane</keyword>
<dbReference type="InterPro" id="IPR050833">
    <property type="entry name" value="Poly_Biosynth_Transport"/>
</dbReference>
<keyword evidence="3 6" id="KW-0812">Transmembrane</keyword>
<evidence type="ECO:0000313" key="7">
    <source>
        <dbReference type="EMBL" id="GAG35724.1"/>
    </source>
</evidence>
<evidence type="ECO:0000256" key="2">
    <source>
        <dbReference type="ARBA" id="ARBA00022475"/>
    </source>
</evidence>
<gene>
    <name evidence="7" type="ORF">S01H1_74291</name>
</gene>
<dbReference type="AlphaFoldDB" id="X0WXM9"/>
<evidence type="ECO:0000256" key="4">
    <source>
        <dbReference type="ARBA" id="ARBA00022989"/>
    </source>
</evidence>
<comment type="subcellular location">
    <subcellularLocation>
        <location evidence="1">Cell membrane</location>
        <topology evidence="1">Multi-pass membrane protein</topology>
    </subcellularLocation>
</comment>
<organism evidence="7">
    <name type="scientific">marine sediment metagenome</name>
    <dbReference type="NCBI Taxonomy" id="412755"/>
    <lineage>
        <taxon>unclassified sequences</taxon>
        <taxon>metagenomes</taxon>
        <taxon>ecological metagenomes</taxon>
    </lineage>
</organism>
<feature type="transmembrane region" description="Helical" evidence="6">
    <location>
        <begin position="134"/>
        <end position="154"/>
    </location>
</feature>
<dbReference type="EMBL" id="BARS01049693">
    <property type="protein sequence ID" value="GAG35724.1"/>
    <property type="molecule type" value="Genomic_DNA"/>
</dbReference>